<feature type="transmembrane region" description="Helical" evidence="6">
    <location>
        <begin position="143"/>
        <end position="162"/>
    </location>
</feature>
<feature type="transmembrane region" description="Helical" evidence="6">
    <location>
        <begin position="174"/>
        <end position="192"/>
    </location>
</feature>
<evidence type="ECO:0000313" key="7">
    <source>
        <dbReference type="EMBL" id="KAK5987488.1"/>
    </source>
</evidence>
<feature type="transmembrane region" description="Helical" evidence="6">
    <location>
        <begin position="271"/>
        <end position="290"/>
    </location>
</feature>
<sequence length="447" mass="48026">MSISDFPSTQLEQDIICKRHYNLTLDELLPEEACRGSAVQRELNMVDIGNSVAGTIGGALVALPLGILADRIGRVPVLALSLLSLFLSEGYTLLIYLNWKTVPLRAMWASGGILLLGGGRGVAEAMVFATISDAMPESKRATCFQWAVGAVLSAQLFGPLLAARLLDISIWHPLYIELAFIALGGLALTFFLPETLPEKSAQQPILSERHPLTSPSPPPPPSTRETLKTLFRRPALYFLPGAVLAIPSATAQNDIILRLMPVQFGWSFQRSSLLMSLSAGVTLITLLLILPGLSYAIHKRTPWQPLKRDRILAYVSAFFVLFGSFFLMMVSKKALVIFGLVNVALGSGVPTLCRTMIVALGGKQATGVIFGIIAAGEILGLLVCETVVGVLFDAGLDSWMGLPFCLGMGISLAIGISTWLVPPLKTIEDDEDARSDSVTAIISQDVP</sequence>
<dbReference type="SUPFAM" id="SSF103473">
    <property type="entry name" value="MFS general substrate transporter"/>
    <property type="match status" value="1"/>
</dbReference>
<proteinExistence type="predicted"/>
<reference evidence="7 8" key="1">
    <citation type="submission" date="2024-01" db="EMBL/GenBank/DDBJ databases">
        <title>Complete genome of Cladobotryum mycophilum ATHUM6906.</title>
        <authorList>
            <person name="Christinaki A.C."/>
            <person name="Myridakis A.I."/>
            <person name="Kouvelis V.N."/>
        </authorList>
    </citation>
    <scope>NUCLEOTIDE SEQUENCE [LARGE SCALE GENOMIC DNA]</scope>
    <source>
        <strain evidence="7 8">ATHUM6906</strain>
    </source>
</reference>
<keyword evidence="8" id="KW-1185">Reference proteome</keyword>
<keyword evidence="2 6" id="KW-0812">Transmembrane</keyword>
<feature type="transmembrane region" description="Helical" evidence="6">
    <location>
        <begin position="311"/>
        <end position="329"/>
    </location>
</feature>
<dbReference type="InterPro" id="IPR036259">
    <property type="entry name" value="MFS_trans_sf"/>
</dbReference>
<evidence type="ECO:0000313" key="8">
    <source>
        <dbReference type="Proteomes" id="UP001338125"/>
    </source>
</evidence>
<dbReference type="Pfam" id="PF07690">
    <property type="entry name" value="MFS_1"/>
    <property type="match status" value="1"/>
</dbReference>
<name>A0ABR0S5N7_9HYPO</name>
<evidence type="ECO:0000256" key="1">
    <source>
        <dbReference type="ARBA" id="ARBA00004141"/>
    </source>
</evidence>
<dbReference type="PANTHER" id="PTHR23507">
    <property type="entry name" value="ZGC:174356"/>
    <property type="match status" value="1"/>
</dbReference>
<feature type="transmembrane region" description="Helical" evidence="6">
    <location>
        <begin position="48"/>
        <end position="68"/>
    </location>
</feature>
<feature type="transmembrane region" description="Helical" evidence="6">
    <location>
        <begin position="75"/>
        <end position="96"/>
    </location>
</feature>
<dbReference type="InterPro" id="IPR011701">
    <property type="entry name" value="MFS"/>
</dbReference>
<gene>
    <name evidence="7" type="ORF">PT974_11618</name>
</gene>
<evidence type="ECO:0000256" key="4">
    <source>
        <dbReference type="ARBA" id="ARBA00023136"/>
    </source>
</evidence>
<feature type="transmembrane region" description="Helical" evidence="6">
    <location>
        <begin position="335"/>
        <end position="353"/>
    </location>
</feature>
<dbReference type="Proteomes" id="UP001338125">
    <property type="component" value="Unassembled WGS sequence"/>
</dbReference>
<accession>A0ABR0S5N7</accession>
<feature type="transmembrane region" description="Helical" evidence="6">
    <location>
        <begin position="398"/>
        <end position="421"/>
    </location>
</feature>
<keyword evidence="4 6" id="KW-0472">Membrane</keyword>
<keyword evidence="3 6" id="KW-1133">Transmembrane helix</keyword>
<evidence type="ECO:0000256" key="5">
    <source>
        <dbReference type="SAM" id="MobiDB-lite"/>
    </source>
</evidence>
<feature type="transmembrane region" description="Helical" evidence="6">
    <location>
        <begin position="108"/>
        <end position="131"/>
    </location>
</feature>
<dbReference type="Gene3D" id="1.20.1250.20">
    <property type="entry name" value="MFS general substrate transporter like domains"/>
    <property type="match status" value="1"/>
</dbReference>
<evidence type="ECO:0000256" key="2">
    <source>
        <dbReference type="ARBA" id="ARBA00022692"/>
    </source>
</evidence>
<feature type="region of interest" description="Disordered" evidence="5">
    <location>
        <begin position="203"/>
        <end position="225"/>
    </location>
</feature>
<dbReference type="EMBL" id="JAVFKD010000016">
    <property type="protein sequence ID" value="KAK5987488.1"/>
    <property type="molecule type" value="Genomic_DNA"/>
</dbReference>
<comment type="caution">
    <text evidence="7">The sequence shown here is derived from an EMBL/GenBank/DDBJ whole genome shotgun (WGS) entry which is preliminary data.</text>
</comment>
<feature type="transmembrane region" description="Helical" evidence="6">
    <location>
        <begin position="234"/>
        <end position="251"/>
    </location>
</feature>
<organism evidence="7 8">
    <name type="scientific">Cladobotryum mycophilum</name>
    <dbReference type="NCBI Taxonomy" id="491253"/>
    <lineage>
        <taxon>Eukaryota</taxon>
        <taxon>Fungi</taxon>
        <taxon>Dikarya</taxon>
        <taxon>Ascomycota</taxon>
        <taxon>Pezizomycotina</taxon>
        <taxon>Sordariomycetes</taxon>
        <taxon>Hypocreomycetidae</taxon>
        <taxon>Hypocreales</taxon>
        <taxon>Hypocreaceae</taxon>
        <taxon>Cladobotryum</taxon>
    </lineage>
</organism>
<feature type="transmembrane region" description="Helical" evidence="6">
    <location>
        <begin position="365"/>
        <end position="392"/>
    </location>
</feature>
<evidence type="ECO:0000256" key="6">
    <source>
        <dbReference type="SAM" id="Phobius"/>
    </source>
</evidence>
<evidence type="ECO:0000256" key="3">
    <source>
        <dbReference type="ARBA" id="ARBA00022989"/>
    </source>
</evidence>
<dbReference type="PANTHER" id="PTHR23507:SF1">
    <property type="entry name" value="FI18259P1-RELATED"/>
    <property type="match status" value="1"/>
</dbReference>
<comment type="subcellular location">
    <subcellularLocation>
        <location evidence="1">Membrane</location>
        <topology evidence="1">Multi-pass membrane protein</topology>
    </subcellularLocation>
</comment>
<protein>
    <submittedName>
        <fullName evidence="7">Efflux pump ustT-like protein</fullName>
    </submittedName>
</protein>